<feature type="compositionally biased region" description="Polar residues" evidence="1">
    <location>
        <begin position="166"/>
        <end position="176"/>
    </location>
</feature>
<dbReference type="EMBL" id="PXXK01000049">
    <property type="protein sequence ID" value="RFN53175.1"/>
    <property type="molecule type" value="Genomic_DNA"/>
</dbReference>
<proteinExistence type="predicted"/>
<dbReference type="OrthoDB" id="5081952at2759"/>
<evidence type="ECO:0000313" key="2">
    <source>
        <dbReference type="EMBL" id="RFN53175.1"/>
    </source>
</evidence>
<feature type="region of interest" description="Disordered" evidence="1">
    <location>
        <begin position="111"/>
        <end position="184"/>
    </location>
</feature>
<sequence>MSLFIGNQPSTAIRRRQNVSSRPRKCPRPKGTIEALEFMASGKDELVKRARDAALRETYKSHSRPVSSSKQDHHLVTGKPSLVPSNPKLEPIPDKIVDGLTNISLNITINQSKLPAPQSSPRPEDRHERAAWHDDSRTQSYWDTHNLPQSQEPPARTIHLVRRPCTNDTEPCSRLTNEPEDDLEEEVKEEMNILKVAFKPVRIIRGHAWQAVQPQVATIVDPSMEEFSSDSESSVASSHASATAGSYKEVFVKQPKELNQNVELVRSVLMARDRWTTLINSDKWNPNKVVDMEGETVLSNERPRRRLC</sequence>
<evidence type="ECO:0000313" key="3">
    <source>
        <dbReference type="Proteomes" id="UP000265631"/>
    </source>
</evidence>
<reference evidence="2 3" key="1">
    <citation type="journal article" date="2018" name="PLoS Pathog.">
        <title>Evolution of structural diversity of trichothecenes, a family of toxins produced by plant pathogenic and entomopathogenic fungi.</title>
        <authorList>
            <person name="Proctor R.H."/>
            <person name="McCormick S.P."/>
            <person name="Kim H.S."/>
            <person name="Cardoza R.E."/>
            <person name="Stanley A.M."/>
            <person name="Lindo L."/>
            <person name="Kelly A."/>
            <person name="Brown D.W."/>
            <person name="Lee T."/>
            <person name="Vaughan M.M."/>
            <person name="Alexander N.J."/>
            <person name="Busman M."/>
            <person name="Gutierrez S."/>
        </authorList>
    </citation>
    <scope>NUCLEOTIDE SEQUENCE [LARGE SCALE GENOMIC DNA]</scope>
    <source>
        <strain evidence="2 3">NRRL 13405</strain>
    </source>
</reference>
<name>A0A395MZU6_9HYPO</name>
<feature type="compositionally biased region" description="Polar residues" evidence="1">
    <location>
        <begin position="111"/>
        <end position="121"/>
    </location>
</feature>
<dbReference type="Proteomes" id="UP000265631">
    <property type="component" value="Unassembled WGS sequence"/>
</dbReference>
<protein>
    <submittedName>
        <fullName evidence="2">Uncharacterized protein</fullName>
    </submittedName>
</protein>
<organism evidence="2 3">
    <name type="scientific">Fusarium flagelliforme</name>
    <dbReference type="NCBI Taxonomy" id="2675880"/>
    <lineage>
        <taxon>Eukaryota</taxon>
        <taxon>Fungi</taxon>
        <taxon>Dikarya</taxon>
        <taxon>Ascomycota</taxon>
        <taxon>Pezizomycotina</taxon>
        <taxon>Sordariomycetes</taxon>
        <taxon>Hypocreomycetidae</taxon>
        <taxon>Hypocreales</taxon>
        <taxon>Nectriaceae</taxon>
        <taxon>Fusarium</taxon>
        <taxon>Fusarium incarnatum-equiseti species complex</taxon>
    </lineage>
</organism>
<feature type="compositionally biased region" description="Polar residues" evidence="1">
    <location>
        <begin position="138"/>
        <end position="152"/>
    </location>
</feature>
<feature type="compositionally biased region" description="Basic residues" evidence="1">
    <location>
        <begin position="13"/>
        <end position="28"/>
    </location>
</feature>
<keyword evidence="3" id="KW-1185">Reference proteome</keyword>
<feature type="compositionally biased region" description="Basic and acidic residues" evidence="1">
    <location>
        <begin position="122"/>
        <end position="137"/>
    </location>
</feature>
<accession>A0A395MZU6</accession>
<evidence type="ECO:0000256" key="1">
    <source>
        <dbReference type="SAM" id="MobiDB-lite"/>
    </source>
</evidence>
<feature type="region of interest" description="Disordered" evidence="1">
    <location>
        <begin position="57"/>
        <end position="88"/>
    </location>
</feature>
<feature type="compositionally biased region" description="Polar residues" evidence="1">
    <location>
        <begin position="1"/>
        <end position="11"/>
    </location>
</feature>
<feature type="region of interest" description="Disordered" evidence="1">
    <location>
        <begin position="1"/>
        <end position="29"/>
    </location>
</feature>
<comment type="caution">
    <text evidence="2">The sequence shown here is derived from an EMBL/GenBank/DDBJ whole genome shotgun (WGS) entry which is preliminary data.</text>
</comment>
<gene>
    <name evidence="2" type="ORF">FIE12Z_2523</name>
</gene>
<dbReference type="AlphaFoldDB" id="A0A395MZU6"/>